<evidence type="ECO:0000256" key="1">
    <source>
        <dbReference type="ARBA" id="ARBA00022741"/>
    </source>
</evidence>
<accession>A0AAD5S823</accession>
<organism evidence="2 3">
    <name type="scientific">Rhizophlyctis rosea</name>
    <dbReference type="NCBI Taxonomy" id="64517"/>
    <lineage>
        <taxon>Eukaryota</taxon>
        <taxon>Fungi</taxon>
        <taxon>Fungi incertae sedis</taxon>
        <taxon>Chytridiomycota</taxon>
        <taxon>Chytridiomycota incertae sedis</taxon>
        <taxon>Chytridiomycetes</taxon>
        <taxon>Rhizophlyctidales</taxon>
        <taxon>Rhizophlyctidaceae</taxon>
        <taxon>Rhizophlyctis</taxon>
    </lineage>
</organism>
<dbReference type="InterPro" id="IPR027417">
    <property type="entry name" value="P-loop_NTPase"/>
</dbReference>
<dbReference type="GO" id="GO:0003924">
    <property type="term" value="F:GTPase activity"/>
    <property type="evidence" value="ECO:0007669"/>
    <property type="project" value="InterPro"/>
</dbReference>
<dbReference type="Gene3D" id="3.40.50.300">
    <property type="entry name" value="P-loop containing nucleotide triphosphate hydrolases"/>
    <property type="match status" value="1"/>
</dbReference>
<keyword evidence="3" id="KW-1185">Reference proteome</keyword>
<dbReference type="PROSITE" id="PS51419">
    <property type="entry name" value="RAB"/>
    <property type="match status" value="1"/>
</dbReference>
<gene>
    <name evidence="2" type="primary">IFT27</name>
    <name evidence="2" type="ORF">HK097_011460</name>
</gene>
<sequence>MPIPSEKTILRTKCVVLGAQSTGKSALLERFHSDGASYPKPYTMTLHADLLVKSVNIPETNVAVEMYFVDVGGWEGFEGEIGKYAEGATSFMIVFDPSHLESFKGVAKYLGVLRKGRGGKGVPGILISAKSDLPPVRRLVSHQQAQEFAKQHGLGCFETSAATNSDVEAPFYYLANAFYEAHLDEVGGRG</sequence>
<comment type="caution">
    <text evidence="2">The sequence shown here is derived from an EMBL/GenBank/DDBJ whole genome shotgun (WGS) entry which is preliminary data.</text>
</comment>
<feature type="non-terminal residue" evidence="2">
    <location>
        <position position="190"/>
    </location>
</feature>
<keyword evidence="1" id="KW-0547">Nucleotide-binding</keyword>
<reference evidence="2" key="1">
    <citation type="submission" date="2020-05" db="EMBL/GenBank/DDBJ databases">
        <title>Phylogenomic resolution of chytrid fungi.</title>
        <authorList>
            <person name="Stajich J.E."/>
            <person name="Amses K."/>
            <person name="Simmons R."/>
            <person name="Seto K."/>
            <person name="Myers J."/>
            <person name="Bonds A."/>
            <person name="Quandt C.A."/>
            <person name="Barry K."/>
            <person name="Liu P."/>
            <person name="Grigoriev I."/>
            <person name="Longcore J.E."/>
            <person name="James T.Y."/>
        </authorList>
    </citation>
    <scope>NUCLEOTIDE SEQUENCE</scope>
    <source>
        <strain evidence="2">JEL0318</strain>
    </source>
</reference>
<dbReference type="SUPFAM" id="SSF52540">
    <property type="entry name" value="P-loop containing nucleoside triphosphate hydrolases"/>
    <property type="match status" value="1"/>
</dbReference>
<dbReference type="AlphaFoldDB" id="A0AAD5S823"/>
<dbReference type="Proteomes" id="UP001212841">
    <property type="component" value="Unassembled WGS sequence"/>
</dbReference>
<dbReference type="InterPro" id="IPR001806">
    <property type="entry name" value="Small_GTPase"/>
</dbReference>
<name>A0AAD5S823_9FUNG</name>
<dbReference type="EMBL" id="JADGJD010000946">
    <property type="protein sequence ID" value="KAJ3047524.1"/>
    <property type="molecule type" value="Genomic_DNA"/>
</dbReference>
<protein>
    <submittedName>
        <fullName evidence="2">Intraflagellar transport protein 27</fullName>
    </submittedName>
</protein>
<dbReference type="SMART" id="SM00175">
    <property type="entry name" value="RAB"/>
    <property type="match status" value="1"/>
</dbReference>
<dbReference type="PRINTS" id="PR00449">
    <property type="entry name" value="RASTRNSFRMNG"/>
</dbReference>
<dbReference type="Pfam" id="PF00071">
    <property type="entry name" value="Ras"/>
    <property type="match status" value="1"/>
</dbReference>
<evidence type="ECO:0000313" key="3">
    <source>
        <dbReference type="Proteomes" id="UP001212841"/>
    </source>
</evidence>
<dbReference type="PANTHER" id="PTHR47978">
    <property type="match status" value="1"/>
</dbReference>
<evidence type="ECO:0000313" key="2">
    <source>
        <dbReference type="EMBL" id="KAJ3047524.1"/>
    </source>
</evidence>
<dbReference type="GO" id="GO:0005525">
    <property type="term" value="F:GTP binding"/>
    <property type="evidence" value="ECO:0007669"/>
    <property type="project" value="InterPro"/>
</dbReference>
<dbReference type="SMART" id="SM00173">
    <property type="entry name" value="RAS"/>
    <property type="match status" value="1"/>
</dbReference>
<proteinExistence type="predicted"/>